<comment type="caution">
    <text evidence="1">The sequence shown here is derived from an EMBL/GenBank/DDBJ whole genome shotgun (WGS) entry which is preliminary data.</text>
</comment>
<accession>A0A352ITF6</accession>
<dbReference type="PROSITE" id="PS51257">
    <property type="entry name" value="PROKAR_LIPOPROTEIN"/>
    <property type="match status" value="1"/>
</dbReference>
<protein>
    <recommendedName>
        <fullName evidence="3">Lipoprotein</fullName>
    </recommendedName>
</protein>
<name>A0A352ITF6_9GAMM</name>
<gene>
    <name evidence="1" type="ORF">DC045_10545</name>
</gene>
<organism evidence="1 2">
    <name type="scientific">Marinobacter adhaerens</name>
    <dbReference type="NCBI Taxonomy" id="1033846"/>
    <lineage>
        <taxon>Bacteria</taxon>
        <taxon>Pseudomonadati</taxon>
        <taxon>Pseudomonadota</taxon>
        <taxon>Gammaproteobacteria</taxon>
        <taxon>Pseudomonadales</taxon>
        <taxon>Marinobacteraceae</taxon>
        <taxon>Marinobacter</taxon>
    </lineage>
</organism>
<dbReference type="EMBL" id="DNNA01000165">
    <property type="protein sequence ID" value="HBC34739.1"/>
    <property type="molecule type" value="Genomic_DNA"/>
</dbReference>
<dbReference type="AlphaFoldDB" id="A0A352ITF6"/>
<evidence type="ECO:0000313" key="2">
    <source>
        <dbReference type="Proteomes" id="UP000263489"/>
    </source>
</evidence>
<proteinExistence type="predicted"/>
<dbReference type="Proteomes" id="UP000263489">
    <property type="component" value="Unassembled WGS sequence"/>
</dbReference>
<reference evidence="1 2" key="1">
    <citation type="journal article" date="2018" name="Nat. Biotechnol.">
        <title>A standardized bacterial taxonomy based on genome phylogeny substantially revises the tree of life.</title>
        <authorList>
            <person name="Parks D.H."/>
            <person name="Chuvochina M."/>
            <person name="Waite D.W."/>
            <person name="Rinke C."/>
            <person name="Skarshewski A."/>
            <person name="Chaumeil P.A."/>
            <person name="Hugenholtz P."/>
        </authorList>
    </citation>
    <scope>NUCLEOTIDE SEQUENCE [LARGE SCALE GENOMIC DNA]</scope>
    <source>
        <strain evidence="1">UBA9380</strain>
    </source>
</reference>
<evidence type="ECO:0008006" key="3">
    <source>
        <dbReference type="Google" id="ProtNLM"/>
    </source>
</evidence>
<evidence type="ECO:0000313" key="1">
    <source>
        <dbReference type="EMBL" id="HBC34739.1"/>
    </source>
</evidence>
<sequence>MKGIFAVLLFSSLLVGCTTTPSKMRDTGPDEVHTSFRTPKEIYLCIAPQWEEYVVVNARESQKGYSLTGMLGVELKYMADIDETERGSKTKIYTFKIMEIGRDPLKAAAAKCQ</sequence>